<name>A0ABP4DVX8_9ACTN</name>
<keyword evidence="3" id="KW-1185">Reference proteome</keyword>
<protein>
    <submittedName>
        <fullName evidence="2">Uncharacterized protein</fullName>
    </submittedName>
</protein>
<reference evidence="3" key="1">
    <citation type="journal article" date="2019" name="Int. J. Syst. Evol. Microbiol.">
        <title>The Global Catalogue of Microorganisms (GCM) 10K type strain sequencing project: providing services to taxonomists for standard genome sequencing and annotation.</title>
        <authorList>
            <consortium name="The Broad Institute Genomics Platform"/>
            <consortium name="The Broad Institute Genome Sequencing Center for Infectious Disease"/>
            <person name="Wu L."/>
            <person name="Ma J."/>
        </authorList>
    </citation>
    <scope>NUCLEOTIDE SEQUENCE [LARGE SCALE GENOMIC DNA]</scope>
    <source>
        <strain evidence="3">JCM 13002</strain>
    </source>
</reference>
<dbReference type="EMBL" id="BAAALD010000009">
    <property type="protein sequence ID" value="GAA1074805.1"/>
    <property type="molecule type" value="Genomic_DNA"/>
</dbReference>
<feature type="compositionally biased region" description="Low complexity" evidence="1">
    <location>
        <begin position="40"/>
        <end position="55"/>
    </location>
</feature>
<accession>A0ABP4DVX8</accession>
<organism evidence="2 3">
    <name type="scientific">Kitasatospora arboriphila</name>
    <dbReference type="NCBI Taxonomy" id="258052"/>
    <lineage>
        <taxon>Bacteria</taxon>
        <taxon>Bacillati</taxon>
        <taxon>Actinomycetota</taxon>
        <taxon>Actinomycetes</taxon>
        <taxon>Kitasatosporales</taxon>
        <taxon>Streptomycetaceae</taxon>
        <taxon>Kitasatospora</taxon>
    </lineage>
</organism>
<comment type="caution">
    <text evidence="2">The sequence shown here is derived from an EMBL/GenBank/DDBJ whole genome shotgun (WGS) entry which is preliminary data.</text>
</comment>
<evidence type="ECO:0000256" key="1">
    <source>
        <dbReference type="SAM" id="MobiDB-lite"/>
    </source>
</evidence>
<evidence type="ECO:0000313" key="2">
    <source>
        <dbReference type="EMBL" id="GAA1074805.1"/>
    </source>
</evidence>
<sequence length="104" mass="10077">MGVCTGSGPSSRVRATSRSSEASEKSGLLTLRGCGGTGPEAGLAAAGADEAAGGADDAGGEAGSEGRRPPGAAPSPPSCEASWHPAAESRPIPATLSNSRRDMI</sequence>
<feature type="compositionally biased region" description="Polar residues" evidence="1">
    <location>
        <begin position="7"/>
        <end position="20"/>
    </location>
</feature>
<gene>
    <name evidence="2" type="ORF">GCM10009663_14680</name>
</gene>
<dbReference type="Proteomes" id="UP001499987">
    <property type="component" value="Unassembled WGS sequence"/>
</dbReference>
<feature type="region of interest" description="Disordered" evidence="1">
    <location>
        <begin position="1"/>
        <end position="104"/>
    </location>
</feature>
<evidence type="ECO:0000313" key="3">
    <source>
        <dbReference type="Proteomes" id="UP001499987"/>
    </source>
</evidence>
<proteinExistence type="predicted"/>